<evidence type="ECO:0000313" key="3">
    <source>
        <dbReference type="Proteomes" id="UP001321305"/>
    </source>
</evidence>
<feature type="domain" description="Transposase DDE" evidence="1">
    <location>
        <begin position="106"/>
        <end position="244"/>
    </location>
</feature>
<sequence length="274" mass="31506">MLSDSKIIALYCIVDDILKSLHHKEDIRVRVSDAEVITTAFVSALYFGGHQENARHFMKLKGYVPQMLDKSRFCRRLHRLSELLLFMFSVMGKQLKDMAGAADYRLDSFPVAVCDNIRIGRCKVLRGEAFRGKHAAMRRYFYGVRVQVMTLNGIPVEFCIAPGSEHDSQSLGKLPFDVAPESSIYMDAGYTDYLSEDDLFEAELIHAKVQRRSNSKRKDEPHVAFLKQYMRKQIETDFSMIKEKMLRKVHAVTKNGFLIKVALFVIAYTFEKLT</sequence>
<name>A0ABZ2EL33_9BACT</name>
<keyword evidence="3" id="KW-1185">Reference proteome</keyword>
<dbReference type="Pfam" id="PF13612">
    <property type="entry name" value="DDE_Tnp_1_3"/>
    <property type="match status" value="1"/>
</dbReference>
<dbReference type="InterPro" id="IPR025668">
    <property type="entry name" value="Tnp_DDE_dom"/>
</dbReference>
<dbReference type="NCBIfam" id="NF033520">
    <property type="entry name" value="transpos_IS982"/>
    <property type="match status" value="1"/>
</dbReference>
<reference evidence="3" key="1">
    <citation type="submission" date="2024-01" db="EMBL/GenBank/DDBJ databases">
        <title>Mycovorax composti gen. nov. sp. nov., a member of the family Chitinophagaceae isolated from button mushroom compost.</title>
        <authorList>
            <person name="Thai M."/>
            <person name="Bell T.L."/>
            <person name="Kertesz M.A."/>
        </authorList>
    </citation>
    <scope>NUCLEOTIDE SEQUENCE [LARGE SCALE GENOMIC DNA]</scope>
    <source>
        <strain evidence="3">C216</strain>
    </source>
</reference>
<evidence type="ECO:0000259" key="1">
    <source>
        <dbReference type="Pfam" id="PF13612"/>
    </source>
</evidence>
<protein>
    <submittedName>
        <fullName evidence="2">IS982 family transposase ISCaa5</fullName>
    </submittedName>
</protein>
<dbReference type="Proteomes" id="UP001321305">
    <property type="component" value="Chromosome"/>
</dbReference>
<proteinExistence type="predicted"/>
<gene>
    <name evidence="2" type="ORF">PIECOFPK_01937</name>
</gene>
<dbReference type="RefSeq" id="WP_409965728.1">
    <property type="nucleotide sequence ID" value="NZ_CP144143.1"/>
</dbReference>
<accession>A0ABZ2EL33</accession>
<evidence type="ECO:0000313" key="2">
    <source>
        <dbReference type="EMBL" id="WWC84204.1"/>
    </source>
</evidence>
<dbReference type="EMBL" id="CP144143">
    <property type="protein sequence ID" value="WWC84204.1"/>
    <property type="molecule type" value="Genomic_DNA"/>
</dbReference>
<organism evidence="2 3">
    <name type="scientific">Mycovorax composti</name>
    <dbReference type="NCBI Taxonomy" id="2962693"/>
    <lineage>
        <taxon>Bacteria</taxon>
        <taxon>Pseudomonadati</taxon>
        <taxon>Bacteroidota</taxon>
        <taxon>Chitinophagia</taxon>
        <taxon>Chitinophagales</taxon>
        <taxon>Chitinophagaceae</taxon>
        <taxon>Mycovorax</taxon>
    </lineage>
</organism>